<reference evidence="11" key="1">
    <citation type="journal article" date="2014" name="Science">
        <title>Nonhuman genetics. Genomic basis for the convergent evolution of electric organs.</title>
        <authorList>
            <person name="Gallant J.R."/>
            <person name="Traeger L.L."/>
            <person name="Volkening J.D."/>
            <person name="Moffett H."/>
            <person name="Chen P.H."/>
            <person name="Novina C.D."/>
            <person name="Phillips G.N.Jr."/>
            <person name="Anand R."/>
            <person name="Wells G.B."/>
            <person name="Pinch M."/>
            <person name="Guth R."/>
            <person name="Unguez G.A."/>
            <person name="Albert J.S."/>
            <person name="Zakon H.H."/>
            <person name="Samanta M.P."/>
            <person name="Sussman M.R."/>
        </authorList>
    </citation>
    <scope>NUCLEOTIDE SEQUENCE [LARGE SCALE GENOMIC DNA]</scope>
</reference>
<dbReference type="GO" id="GO:0004930">
    <property type="term" value="F:G protein-coupled receptor activity"/>
    <property type="evidence" value="ECO:0007669"/>
    <property type="project" value="InterPro"/>
</dbReference>
<feature type="transmembrane region" description="Helical" evidence="8">
    <location>
        <begin position="214"/>
        <end position="237"/>
    </location>
</feature>
<feature type="transmembrane region" description="Helical" evidence="8">
    <location>
        <begin position="249"/>
        <end position="271"/>
    </location>
</feature>
<dbReference type="Proteomes" id="UP000314983">
    <property type="component" value="Chromosome 13"/>
</dbReference>
<feature type="transmembrane region" description="Helical" evidence="8">
    <location>
        <begin position="121"/>
        <end position="144"/>
    </location>
</feature>
<dbReference type="OMA" id="GCKWGGA"/>
<dbReference type="InterPro" id="IPR017981">
    <property type="entry name" value="GPCR_2-like_7TM"/>
</dbReference>
<sequence length="277" mass="31004">MAVVPINITYASDLTYIGLGFSISSLTLCLIIECLVWNTVVKSDISHFRHTVLVNIMLCLLIAHCCLLVVSFTSTTKQWCLVLTVMQHFCFLAMFFWTLCMSMGLLHQLIFVFVNLRKKVYLGLSFSLGYVCPLIIVTVTIISYDNGAADLYYDPKLCWLMYSAPLQGSIHAFVIPVGIIVIVNMFTMVVVISRILKPTVSEGKTHDEKEVARSIIKTVVFLTPALGITWALGLFVLVIDFTSTPFAQIVNYGFILFNSFQGFFIFLTGCLGEKRVS</sequence>
<dbReference type="PANTHER" id="PTHR45813">
    <property type="entry name" value="IG-LIKE DOMAIN-CONTAINING PROTEIN"/>
    <property type="match status" value="1"/>
</dbReference>
<protein>
    <recommendedName>
        <fullName evidence="9">G-protein coupled receptors family 2 profile 2 domain-containing protein</fullName>
    </recommendedName>
</protein>
<evidence type="ECO:0000313" key="11">
    <source>
        <dbReference type="Proteomes" id="UP000314983"/>
    </source>
</evidence>
<evidence type="ECO:0000256" key="2">
    <source>
        <dbReference type="ARBA" id="ARBA00007343"/>
    </source>
</evidence>
<dbReference type="PROSITE" id="PS50261">
    <property type="entry name" value="G_PROTEIN_RECEP_F2_4"/>
    <property type="match status" value="1"/>
</dbReference>
<keyword evidence="6" id="KW-1015">Disulfide bond</keyword>
<dbReference type="PANTHER" id="PTHR45813:SF2">
    <property type="entry name" value="ADHESION G-PROTEIN COUPLED RECEPTOR F3"/>
    <property type="match status" value="1"/>
</dbReference>
<comment type="subcellular location">
    <subcellularLocation>
        <location evidence="1">Membrane</location>
        <topology evidence="1">Multi-pass membrane protein</topology>
    </subcellularLocation>
</comment>
<reference evidence="11" key="2">
    <citation type="journal article" date="2017" name="Sci. Adv.">
        <title>A tail of two voltages: Proteomic comparison of the three electric organs of the electric eel.</title>
        <authorList>
            <person name="Traeger L.L."/>
            <person name="Sabat G."/>
            <person name="Barrett-Wilt G.A."/>
            <person name="Wells G.B."/>
            <person name="Sussman M.R."/>
        </authorList>
    </citation>
    <scope>NUCLEOTIDE SEQUENCE [LARGE SCALE GENOMIC DNA]</scope>
</reference>
<keyword evidence="7" id="KW-0325">Glycoprotein</keyword>
<dbReference type="InterPro" id="IPR000832">
    <property type="entry name" value="GPCR_2_secretin-like"/>
</dbReference>
<evidence type="ECO:0000256" key="7">
    <source>
        <dbReference type="ARBA" id="ARBA00023180"/>
    </source>
</evidence>
<gene>
    <name evidence="10" type="primary">TAAR1</name>
</gene>
<name>A0A4W4FCB8_ELEEL</name>
<reference evidence="10" key="3">
    <citation type="submission" date="2020-05" db="EMBL/GenBank/DDBJ databases">
        <title>Electrophorus electricus (electric eel) genome, fEleEle1, primary haplotype.</title>
        <authorList>
            <person name="Myers G."/>
            <person name="Meyer A."/>
            <person name="Fedrigo O."/>
            <person name="Formenti G."/>
            <person name="Rhie A."/>
            <person name="Tracey A."/>
            <person name="Sims Y."/>
            <person name="Jarvis E.D."/>
        </authorList>
    </citation>
    <scope>NUCLEOTIDE SEQUENCE [LARGE SCALE GENOMIC DNA]</scope>
</reference>
<keyword evidence="3 8" id="KW-0812">Transmembrane</keyword>
<evidence type="ECO:0000259" key="9">
    <source>
        <dbReference type="PROSITE" id="PS50261"/>
    </source>
</evidence>
<proteinExistence type="inferred from homology"/>
<dbReference type="GO" id="GO:0016020">
    <property type="term" value="C:membrane"/>
    <property type="evidence" value="ECO:0007669"/>
    <property type="project" value="UniProtKB-SubCell"/>
</dbReference>
<evidence type="ECO:0000256" key="1">
    <source>
        <dbReference type="ARBA" id="ARBA00004141"/>
    </source>
</evidence>
<feature type="transmembrane region" description="Helical" evidence="8">
    <location>
        <begin position="92"/>
        <end position="114"/>
    </location>
</feature>
<dbReference type="Gene3D" id="1.20.1070.10">
    <property type="entry name" value="Rhodopsin 7-helix transmembrane proteins"/>
    <property type="match status" value="1"/>
</dbReference>
<dbReference type="Pfam" id="PF00002">
    <property type="entry name" value="7tm_2"/>
    <property type="match status" value="1"/>
</dbReference>
<dbReference type="GO" id="GO:0007189">
    <property type="term" value="P:adenylate cyclase-activating G protein-coupled receptor signaling pathway"/>
    <property type="evidence" value="ECO:0007669"/>
    <property type="project" value="TreeGrafter"/>
</dbReference>
<keyword evidence="4 8" id="KW-1133">Transmembrane helix</keyword>
<dbReference type="FunFam" id="1.20.1070.10:FF:000058">
    <property type="entry name" value="Adhesion G protein-coupled receptor F5"/>
    <property type="match status" value="1"/>
</dbReference>
<dbReference type="AlphaFoldDB" id="A0A4W4FCB8"/>
<evidence type="ECO:0000256" key="8">
    <source>
        <dbReference type="SAM" id="Phobius"/>
    </source>
</evidence>
<organism evidence="10 11">
    <name type="scientific">Electrophorus electricus</name>
    <name type="common">Electric eel</name>
    <name type="synonym">Gymnotus electricus</name>
    <dbReference type="NCBI Taxonomy" id="8005"/>
    <lineage>
        <taxon>Eukaryota</taxon>
        <taxon>Metazoa</taxon>
        <taxon>Chordata</taxon>
        <taxon>Craniata</taxon>
        <taxon>Vertebrata</taxon>
        <taxon>Euteleostomi</taxon>
        <taxon>Actinopterygii</taxon>
        <taxon>Neopterygii</taxon>
        <taxon>Teleostei</taxon>
        <taxon>Ostariophysi</taxon>
        <taxon>Gymnotiformes</taxon>
        <taxon>Gymnotoidei</taxon>
        <taxon>Gymnotidae</taxon>
        <taxon>Electrophorus</taxon>
    </lineage>
</organism>
<dbReference type="PRINTS" id="PR00249">
    <property type="entry name" value="GPCRSECRETIN"/>
</dbReference>
<feature type="transmembrane region" description="Helical" evidence="8">
    <location>
        <begin position="16"/>
        <end position="40"/>
    </location>
</feature>
<feature type="transmembrane region" description="Helical" evidence="8">
    <location>
        <begin position="170"/>
        <end position="193"/>
    </location>
</feature>
<evidence type="ECO:0000256" key="6">
    <source>
        <dbReference type="ARBA" id="ARBA00023157"/>
    </source>
</evidence>
<reference evidence="10" key="5">
    <citation type="submission" date="2025-09" db="UniProtKB">
        <authorList>
            <consortium name="Ensembl"/>
        </authorList>
    </citation>
    <scope>IDENTIFICATION</scope>
</reference>
<reference evidence="10" key="4">
    <citation type="submission" date="2025-08" db="UniProtKB">
        <authorList>
            <consortium name="Ensembl"/>
        </authorList>
    </citation>
    <scope>IDENTIFICATION</scope>
</reference>
<dbReference type="Ensembl" id="ENSEEET00000021590.2">
    <property type="protein sequence ID" value="ENSEEEP00000021352.2"/>
    <property type="gene ID" value="ENSEEEG00000010404.2"/>
</dbReference>
<comment type="similarity">
    <text evidence="2">Belongs to the G-protein coupled receptor 2 family. Adhesion G-protein coupled receptor (ADGR) subfamily.</text>
</comment>
<evidence type="ECO:0000256" key="4">
    <source>
        <dbReference type="ARBA" id="ARBA00022989"/>
    </source>
</evidence>
<dbReference type="GeneTree" id="ENSGT00940000154603"/>
<evidence type="ECO:0000313" key="10">
    <source>
        <dbReference type="Ensembl" id="ENSEEEP00000021352.2"/>
    </source>
</evidence>
<evidence type="ECO:0000256" key="3">
    <source>
        <dbReference type="ARBA" id="ARBA00022692"/>
    </source>
</evidence>
<keyword evidence="11" id="KW-1185">Reference proteome</keyword>
<dbReference type="GO" id="GO:0007166">
    <property type="term" value="P:cell surface receptor signaling pathway"/>
    <property type="evidence" value="ECO:0007669"/>
    <property type="project" value="InterPro"/>
</dbReference>
<feature type="domain" description="G-protein coupled receptors family 2 profile 2" evidence="9">
    <location>
        <begin position="11"/>
        <end position="273"/>
    </location>
</feature>
<evidence type="ECO:0000256" key="5">
    <source>
        <dbReference type="ARBA" id="ARBA00023136"/>
    </source>
</evidence>
<dbReference type="InterPro" id="IPR051587">
    <property type="entry name" value="Adhesion_GPCR"/>
</dbReference>
<accession>A0A4W4FCB8</accession>
<feature type="transmembrane region" description="Helical" evidence="8">
    <location>
        <begin position="52"/>
        <end position="72"/>
    </location>
</feature>
<keyword evidence="5 8" id="KW-0472">Membrane</keyword>